<dbReference type="EMBL" id="MW394388">
    <property type="protein sequence ID" value="QQV91622.1"/>
    <property type="molecule type" value="Genomic_DNA"/>
</dbReference>
<name>A0A7U0GAH6_9CAUD</name>
<accession>A0A7U0GAH6</accession>
<reference evidence="2 3" key="1">
    <citation type="submission" date="2020-12" db="EMBL/GenBank/DDBJ databases">
        <title>Genomic characterization of four novel bacteriophages infecting Klebsiella pneumoniae.</title>
        <authorList>
            <person name="Estrada Bonilla B."/>
            <person name="Costa A.R."/>
            <person name="van Rossum T."/>
            <person name="Hagedoorn S."/>
            <person name="Wallinga H."/>
            <person name="Xiao M."/>
            <person name="Song W."/>
            <person name="Haas P.-J."/>
            <person name="Nobrega F.L."/>
            <person name="Brouns S.J.J."/>
        </authorList>
    </citation>
    <scope>NUCLEOTIDE SEQUENCE [LARGE SCALE GENOMIC DNA]</scope>
</reference>
<evidence type="ECO:0000313" key="3">
    <source>
        <dbReference type="Proteomes" id="UP000596379"/>
    </source>
</evidence>
<organism evidence="2 3">
    <name type="scientific">Klebsiella phage vB_KpP_FBKp27</name>
    <dbReference type="NCBI Taxonomy" id="2801837"/>
    <lineage>
        <taxon>Viruses</taxon>
        <taxon>Duplodnaviria</taxon>
        <taxon>Heunggongvirae</taxon>
        <taxon>Uroviricota</taxon>
        <taxon>Caudoviricetes</taxon>
        <taxon>Schitoviridae</taxon>
        <taxon>Efbeekayvirus</taxon>
        <taxon>Efbeekayvirus Fbkp27</taxon>
    </lineage>
</organism>
<keyword evidence="1" id="KW-0175">Coiled coil</keyword>
<keyword evidence="3" id="KW-1185">Reference proteome</keyword>
<proteinExistence type="predicted"/>
<evidence type="ECO:0000256" key="1">
    <source>
        <dbReference type="SAM" id="Coils"/>
    </source>
</evidence>
<evidence type="ECO:0000313" key="2">
    <source>
        <dbReference type="EMBL" id="QQV91622.1"/>
    </source>
</evidence>
<protein>
    <submittedName>
        <fullName evidence="2">Uncharacterized protein</fullName>
    </submittedName>
</protein>
<dbReference type="Proteomes" id="UP000596379">
    <property type="component" value="Segment"/>
</dbReference>
<gene>
    <name evidence="2" type="ORF">vBKpPFBKp27_019</name>
</gene>
<sequence>MTNITIDTVVAPDLDITDLTTIDLKGTGVWDKLLQTMRVQLDEQFHKNRITGPSYGQVYAATYDSTLQAAISFLLAKERQALEFKQLELQSDLTQAQIDQIHDQMQKTPYEIEQIQAQTANINKDTELKDYQLTSLYPAQLQQANKQIELLEAQIDVQKEQLALLREQVEQAKAQTEYYAQKTITEKAQTDSTVIGSGSVIDVQVELMNAQKDGYKRNAEQQAAQIMSNTWNVRRQTDEDTSANSTNLLDDATVGKAIQKLLAGIDVSVTPS</sequence>
<feature type="coiled-coil region" evidence="1">
    <location>
        <begin position="141"/>
        <end position="175"/>
    </location>
</feature>